<feature type="compositionally biased region" description="Polar residues" evidence="1">
    <location>
        <begin position="46"/>
        <end position="65"/>
    </location>
</feature>
<name>A0A0N4VCV9_ENTVE</name>
<evidence type="ECO:0000256" key="1">
    <source>
        <dbReference type="SAM" id="MobiDB-lite"/>
    </source>
</evidence>
<dbReference type="EMBL" id="UXUI01009151">
    <property type="protein sequence ID" value="VDD93150.1"/>
    <property type="molecule type" value="Genomic_DNA"/>
</dbReference>
<evidence type="ECO:0000313" key="2">
    <source>
        <dbReference type="EMBL" id="VDD93150.1"/>
    </source>
</evidence>
<organism evidence="4">
    <name type="scientific">Enterobius vermicularis</name>
    <name type="common">Human pinworm</name>
    <dbReference type="NCBI Taxonomy" id="51028"/>
    <lineage>
        <taxon>Eukaryota</taxon>
        <taxon>Metazoa</taxon>
        <taxon>Ecdysozoa</taxon>
        <taxon>Nematoda</taxon>
        <taxon>Chromadorea</taxon>
        <taxon>Rhabditida</taxon>
        <taxon>Spirurina</taxon>
        <taxon>Oxyuridomorpha</taxon>
        <taxon>Oxyuroidea</taxon>
        <taxon>Oxyuridae</taxon>
        <taxon>Enterobius</taxon>
    </lineage>
</organism>
<evidence type="ECO:0000313" key="4">
    <source>
        <dbReference type="WBParaSite" id="EVEC_0000841701-mRNA-1"/>
    </source>
</evidence>
<sequence length="437" mass="48841">MIISDLSAASCQISTTDRLVKAELHKPDIEFSSRSPSVCHSSSYSTENTEVGTNMTVENSSSPTSGDNYDAMAVFRSETLIVNGSRNFNPYSGSYMDYEGLNDDSSEPPELQNGALDGNEVSAKVNEVQFLSLNDTTVSGALEAALLNCTTGDASTSCVLPTPKPPHIITCTEMNALDINKLNSSKSIVLSHNRGNSNMKREWRNVGWFTSEEEMDRVRKSQRVSKWKTVEQINGLKVFFRCNKWKRTNCNYRMYVMYYAMDKISLNESGVHDHSTLNPEYKPRPHVKSPCVRAVIEATPSSSQQHALDQFILKSSQAFLSGNAYDHDNVFDTIVDGQSFGTYNLSDGQNIGELLQVASDMDLTFSFNSRKNCEYCFESNAPAMKGKVVVFVDFGDRVAVTERHHGCDQSTEEWRKADWKQFLWAVRGKCLNALKNT</sequence>
<reference evidence="4" key="1">
    <citation type="submission" date="2017-02" db="UniProtKB">
        <authorList>
            <consortium name="WormBaseParasite"/>
        </authorList>
    </citation>
    <scope>IDENTIFICATION</scope>
</reference>
<feature type="region of interest" description="Disordered" evidence="1">
    <location>
        <begin position="35"/>
        <end position="65"/>
    </location>
</feature>
<evidence type="ECO:0000313" key="3">
    <source>
        <dbReference type="Proteomes" id="UP000274131"/>
    </source>
</evidence>
<dbReference type="Proteomes" id="UP000274131">
    <property type="component" value="Unassembled WGS sequence"/>
</dbReference>
<reference evidence="2 3" key="2">
    <citation type="submission" date="2018-10" db="EMBL/GenBank/DDBJ databases">
        <authorList>
            <consortium name="Pathogen Informatics"/>
        </authorList>
    </citation>
    <scope>NUCLEOTIDE SEQUENCE [LARGE SCALE GENOMIC DNA]</scope>
</reference>
<proteinExistence type="predicted"/>
<dbReference type="OrthoDB" id="5875170at2759"/>
<dbReference type="WBParaSite" id="EVEC_0000841701-mRNA-1">
    <property type="protein sequence ID" value="EVEC_0000841701-mRNA-1"/>
    <property type="gene ID" value="EVEC_0000841701"/>
</dbReference>
<gene>
    <name evidence="2" type="ORF">EVEC_LOCUS7901</name>
</gene>
<protein>
    <submittedName>
        <fullName evidence="4">FLYWCH-type domain-containing protein</fullName>
    </submittedName>
</protein>
<feature type="compositionally biased region" description="Low complexity" evidence="1">
    <location>
        <begin position="35"/>
        <end position="45"/>
    </location>
</feature>
<keyword evidence="3" id="KW-1185">Reference proteome</keyword>
<accession>A0A0N4VCV9</accession>
<dbReference type="AlphaFoldDB" id="A0A0N4VCV9"/>